<dbReference type="RefSeq" id="WP_142534600.1">
    <property type="nucleotide sequence ID" value="NZ_FXTB01000012.1"/>
</dbReference>
<keyword evidence="3" id="KW-1185">Reference proteome</keyword>
<dbReference type="PANTHER" id="PTHR30547">
    <property type="entry name" value="UNCHARACTERIZED PROTEIN YHCG-RELATED"/>
    <property type="match status" value="1"/>
</dbReference>
<accession>A0A521F169</accession>
<dbReference type="OrthoDB" id="9801263at2"/>
<dbReference type="AlphaFoldDB" id="A0A521F169"/>
<gene>
    <name evidence="2" type="ORF">SAMN06265379_11229</name>
</gene>
<feature type="domain" description="YhcG N-terminal" evidence="1">
    <location>
        <begin position="12"/>
        <end position="126"/>
    </location>
</feature>
<protein>
    <recommendedName>
        <fullName evidence="1">YhcG N-terminal domain-containing protein</fullName>
    </recommendedName>
</protein>
<name>A0A521F169_SACCC</name>
<dbReference type="InterPro" id="IPR053148">
    <property type="entry name" value="PD-DEXK-like_domain"/>
</dbReference>
<evidence type="ECO:0000313" key="2">
    <source>
        <dbReference type="EMBL" id="SMO89190.1"/>
    </source>
</evidence>
<evidence type="ECO:0000313" key="3">
    <source>
        <dbReference type="Proteomes" id="UP000319040"/>
    </source>
</evidence>
<dbReference type="Proteomes" id="UP000319040">
    <property type="component" value="Unassembled WGS sequence"/>
</dbReference>
<sequence length="161" mass="19039">MLGKIYSDTLEQIRNEIRTAHIKVIRKVVKEQIEHYLNIGRIILEIQESQEWGKSVVEKLSTDLQAEFPNSEGYSARNLWDMRRFYSRYSKNEKLRQLVAEVPWGHNLLILSKIKDNLEVEYALRIANRPIGVAEYQLTKDLPSDLRKYLPNEEQIIEKLK</sequence>
<reference evidence="2 3" key="1">
    <citation type="submission" date="2017-05" db="EMBL/GenBank/DDBJ databases">
        <authorList>
            <person name="Varghese N."/>
            <person name="Submissions S."/>
        </authorList>
    </citation>
    <scope>NUCLEOTIDE SEQUENCE [LARGE SCALE GENOMIC DNA]</scope>
    <source>
        <strain evidence="2 3">DSM 27040</strain>
    </source>
</reference>
<organism evidence="2 3">
    <name type="scientific">Saccharicrinis carchari</name>
    <dbReference type="NCBI Taxonomy" id="1168039"/>
    <lineage>
        <taxon>Bacteria</taxon>
        <taxon>Pseudomonadati</taxon>
        <taxon>Bacteroidota</taxon>
        <taxon>Bacteroidia</taxon>
        <taxon>Marinilabiliales</taxon>
        <taxon>Marinilabiliaceae</taxon>
        <taxon>Saccharicrinis</taxon>
    </lineage>
</organism>
<dbReference type="PANTHER" id="PTHR30547:SF0">
    <property type="entry name" value="BLR8175 PROTEIN"/>
    <property type="match status" value="1"/>
</dbReference>
<dbReference type="Pfam" id="PF17761">
    <property type="entry name" value="DUF1016_N"/>
    <property type="match status" value="1"/>
</dbReference>
<proteinExistence type="predicted"/>
<dbReference type="EMBL" id="FXTB01000012">
    <property type="protein sequence ID" value="SMO89190.1"/>
    <property type="molecule type" value="Genomic_DNA"/>
</dbReference>
<dbReference type="InterPro" id="IPR041527">
    <property type="entry name" value="YhcG_N"/>
</dbReference>
<evidence type="ECO:0000259" key="1">
    <source>
        <dbReference type="Pfam" id="PF17761"/>
    </source>
</evidence>